<feature type="compositionally biased region" description="Low complexity" evidence="2">
    <location>
        <begin position="164"/>
        <end position="222"/>
    </location>
</feature>
<feature type="domain" description="DUF7467" evidence="4">
    <location>
        <begin position="661"/>
        <end position="783"/>
    </location>
</feature>
<feature type="compositionally biased region" description="Polar residues" evidence="2">
    <location>
        <begin position="118"/>
        <end position="143"/>
    </location>
</feature>
<feature type="region of interest" description="Disordered" evidence="2">
    <location>
        <begin position="38"/>
        <end position="64"/>
    </location>
</feature>
<organism evidence="5 6">
    <name type="scientific">Seminavis robusta</name>
    <dbReference type="NCBI Taxonomy" id="568900"/>
    <lineage>
        <taxon>Eukaryota</taxon>
        <taxon>Sar</taxon>
        <taxon>Stramenopiles</taxon>
        <taxon>Ochrophyta</taxon>
        <taxon>Bacillariophyta</taxon>
        <taxon>Bacillariophyceae</taxon>
        <taxon>Bacillariophycidae</taxon>
        <taxon>Naviculales</taxon>
        <taxon>Naviculaceae</taxon>
        <taxon>Seminavis</taxon>
    </lineage>
</organism>
<dbReference type="PANTHER" id="PTHR13037:SF24">
    <property type="entry name" value="POLYCOMB PROTEIN PCL-RELATED"/>
    <property type="match status" value="1"/>
</dbReference>
<feature type="domain" description="DUF7467" evidence="4">
    <location>
        <begin position="927"/>
        <end position="1035"/>
    </location>
</feature>
<dbReference type="Proteomes" id="UP001153069">
    <property type="component" value="Unassembled WGS sequence"/>
</dbReference>
<evidence type="ECO:0000256" key="3">
    <source>
        <dbReference type="SAM" id="SignalP"/>
    </source>
</evidence>
<feature type="chain" id="PRO_5040181465" evidence="3">
    <location>
        <begin position="25"/>
        <end position="1737"/>
    </location>
</feature>
<accession>A0A9N8D746</accession>
<keyword evidence="6" id="KW-1185">Reference proteome</keyword>
<gene>
    <name evidence="5" type="ORF">SEMRO_4_G003610.1</name>
</gene>
<dbReference type="PANTHER" id="PTHR13037">
    <property type="entry name" value="FORMIN"/>
    <property type="match status" value="1"/>
</dbReference>
<keyword evidence="3" id="KW-0732">Signal</keyword>
<feature type="compositionally biased region" description="Pro residues" evidence="2">
    <location>
        <begin position="232"/>
        <end position="246"/>
    </location>
</feature>
<protein>
    <submittedName>
        <fullName evidence="5">Hemolysin-type calcium-binding repeat (2 copies)</fullName>
    </submittedName>
</protein>
<evidence type="ECO:0000313" key="6">
    <source>
        <dbReference type="Proteomes" id="UP001153069"/>
    </source>
</evidence>
<proteinExistence type="predicted"/>
<feature type="compositionally biased region" description="Low complexity" evidence="2">
    <location>
        <begin position="1141"/>
        <end position="1154"/>
    </location>
</feature>
<evidence type="ECO:0000256" key="1">
    <source>
        <dbReference type="ARBA" id="ARBA00022581"/>
    </source>
</evidence>
<comment type="caution">
    <text evidence="5">The sequence shown here is derived from an EMBL/GenBank/DDBJ whole genome shotgun (WGS) entry which is preliminary data.</text>
</comment>
<keyword evidence="1" id="KW-0945">Host-virus interaction</keyword>
<feature type="region of interest" description="Disordered" evidence="2">
    <location>
        <begin position="114"/>
        <end position="353"/>
    </location>
</feature>
<dbReference type="Pfam" id="PF24269">
    <property type="entry name" value="DUF7467"/>
    <property type="match status" value="5"/>
</dbReference>
<dbReference type="InterPro" id="IPR055890">
    <property type="entry name" value="DUF7467"/>
</dbReference>
<name>A0A9N8D746_9STRA</name>
<feature type="compositionally biased region" description="Polar residues" evidence="2">
    <location>
        <begin position="40"/>
        <end position="56"/>
    </location>
</feature>
<feature type="domain" description="DUF7467" evidence="4">
    <location>
        <begin position="1520"/>
        <end position="1632"/>
    </location>
</feature>
<evidence type="ECO:0000256" key="2">
    <source>
        <dbReference type="SAM" id="MobiDB-lite"/>
    </source>
</evidence>
<dbReference type="EMBL" id="CAICTM010000004">
    <property type="protein sequence ID" value="CAB9496386.1"/>
    <property type="molecule type" value="Genomic_DNA"/>
</dbReference>
<feature type="compositionally biased region" description="Polar residues" evidence="2">
    <location>
        <begin position="151"/>
        <end position="161"/>
    </location>
</feature>
<reference evidence="5" key="1">
    <citation type="submission" date="2020-06" db="EMBL/GenBank/DDBJ databases">
        <authorList>
            <consortium name="Plant Systems Biology data submission"/>
        </authorList>
    </citation>
    <scope>NUCLEOTIDE SEQUENCE</scope>
    <source>
        <strain evidence="5">D6</strain>
    </source>
</reference>
<dbReference type="OrthoDB" id="48918at2759"/>
<feature type="domain" description="DUF7467" evidence="4">
    <location>
        <begin position="404"/>
        <end position="525"/>
    </location>
</feature>
<feature type="domain" description="DUF7467" evidence="4">
    <location>
        <begin position="1213"/>
        <end position="1342"/>
    </location>
</feature>
<feature type="signal peptide" evidence="3">
    <location>
        <begin position="1"/>
        <end position="24"/>
    </location>
</feature>
<feature type="compositionally biased region" description="Polar residues" evidence="2">
    <location>
        <begin position="337"/>
        <end position="351"/>
    </location>
</feature>
<evidence type="ECO:0000313" key="5">
    <source>
        <dbReference type="EMBL" id="CAB9496386.1"/>
    </source>
</evidence>
<evidence type="ECO:0000259" key="4">
    <source>
        <dbReference type="Pfam" id="PF24269"/>
    </source>
</evidence>
<feature type="compositionally biased region" description="Low complexity" evidence="2">
    <location>
        <begin position="247"/>
        <end position="326"/>
    </location>
</feature>
<sequence>MKFTMWISLALVGIGVFFARDGNAQEAAIDESIARRRISQSHQVNSSTPPQRIPQQTEDDDDDDDNLALQRALAQEQKQQSIYRGTTNRKFKAREADEAWFGEFLLRTSMMGSMLSEEPSQAPTRDPTGSPTLEPTIRAQTEKPSPMPVTETPTLSPTNSPMVKPTKSPTTESPTTESPTVSPTKTPTTKSPTTSPTDSPTTSPTDNPTTTKPTVSPTKTPSEAPTIEPTEAPSPNPSADPTPAPTFEPTEAPTTKIPSGIPTRTPSTSPTIIPTQSPTSSPTFNPTVFPTPGPTVSTVAPTTVQPTLQPTTTAPTTLQPTTDPPTTNAPSPAPISSFPTMLPTGNQSVGPPTQPCTVEVEISCIWAVDGETDCRDIPIPGACSAKAIPLQNVGTGVPLSSVAMLYDYMPCNSSLTLQQQPEEFECFDQGQPSSSTSFDAQIACIDDEMNVLVDSTFSPGQFVLLEGMNANGDLGQVVRCEISEVTIGQDNEQILNRVQEMHITTAVVGNFYLQDRYGSFVVESCEDQRCVEPVQYSYTVTNTQSEAQTIAELMRNRSGDMVSLLPLIPADEFTLEPGQSTVVTEEGGVNLCFDATIDTNVMVRTTEEDGSAFCRGSDDYSILVEVECRIDIDITCMTDEGDECSGMGLPVVTCAIDGEEVRALRMRYEGSPCNATMNSQGDVATCRDFTMPIDRVLIVCTDSVASTPLPLETAIESGEADVGDGDTIVLSLGGVDGAFVLPFNVSCEIRGSLDNVLHQVVSFDASGGTELNLQDRFGSLQVEACSTDSLRLDCLTTVCLEYSIQNVGTNDVDIIDLTRTLRGDTGALIDLLPTTMLVSGQRTEAVEKFVVDSCAPEEYCISSVVQSSGANELVCEDEDELCFLGMMQCQISLDMSCLTSIDGVTGDCIDLQGEQFPQCVCEECVGTLRFRYTASPCPDTAVPGLLSCLDENPMPEAGASIVISAMDTVLFEGVVANGEEVELTQDTNCLPGEILMAVSAEGATTSSQVVSIDTSCSDPGIILLENFGAFQFTGYTCPEENTPHFCFVDARFDMVAANVGSDSQTVTSFNFTINGAETDLLEDIGDRQLDPSETLAVNTSVVLERCVTKEYLATSSVEGNDGECSAAAVILIGPLEPGTPSPSSAPVTPTLAPTQSPTTQAPVPIPPNAEPTEVPSQAPTSDCVLDVQTECIPPPGSDSCEEIRTEPVLCQDRPRSMVFLYEGGDCGNSFNAQSGPLSICRDFNGGPPTEFGESSYIVVTDIRGAGILYFHGWVGVGELFSIALEEGGLLDANQNITVYATNDTVPDNIIQTLKYHSSCSDSPEAQSLFLKDRFGAMQLVGFNNSEQGEVSCFVTAGIETSVTVAQTVSGQPVTMTSIVSRFTSAPEGDEGLVNFTSQVEGEELSSDGPAIDVNFDLDLNLTVRRTYSVFTTVTGLASDGRECRGSDLFQFAAGQAPPPLFPTIAPTQFPTQSLQPSPDPQTTPCELTAVLTCIVIRGGSNTCAGLQNPSDVTCTGDMSPSSLTFVYTGDRCPVNPQNYECLDTELNSGAPRENVFVEVTEGERIIGFSEVGLNEMIVVDGDYGASTRITLYTVVNGLRGDELQILDIPTSCDPNDDLTLLNQYGALQLTGFTNAASGEQGISAQIELIYAVENSGFQVTEVSSALIIDAFDGGPFEIVDDPFLLESGAVTILNRNEQTLNLRLKEQLERIDTFFLSVRGTSTFNNIACTDTAQLSF</sequence>
<feature type="region of interest" description="Disordered" evidence="2">
    <location>
        <begin position="1135"/>
        <end position="1179"/>
    </location>
</feature>